<protein>
    <recommendedName>
        <fullName evidence="18">Sec23/Sec24 family protein</fullName>
    </recommendedName>
</protein>
<keyword evidence="5" id="KW-0813">Transport</keyword>
<dbReference type="PANTHER" id="PTHR13803:SF4">
    <property type="entry name" value="SECRETORY 24CD, ISOFORM C"/>
    <property type="match status" value="1"/>
</dbReference>
<comment type="function">
    <text evidence="9">Component of the coat protein complex II (COPII) which promotes the formation of transport vesicles from the endoplasmic reticulum (ER). The coat has two main functions, the physical deformation of the endoplasmic reticulum membrane into vesicles and the selection of cargo molecules.</text>
</comment>
<keyword evidence="7" id="KW-0653">Protein transport</keyword>
<dbReference type="InterPro" id="IPR006900">
    <property type="entry name" value="Sec23/24_helical_dom"/>
</dbReference>
<evidence type="ECO:0008006" key="18">
    <source>
        <dbReference type="Google" id="ProtNLM"/>
    </source>
</evidence>
<dbReference type="OrthoDB" id="49016at2759"/>
<feature type="region of interest" description="Disordered" evidence="10">
    <location>
        <begin position="1"/>
        <end position="121"/>
    </location>
</feature>
<dbReference type="Gene3D" id="3.40.20.10">
    <property type="entry name" value="Severin"/>
    <property type="match status" value="1"/>
</dbReference>
<dbReference type="GO" id="GO:0000149">
    <property type="term" value="F:SNARE binding"/>
    <property type="evidence" value="ECO:0007669"/>
    <property type="project" value="TreeGrafter"/>
</dbReference>
<evidence type="ECO:0000259" key="11">
    <source>
        <dbReference type="Pfam" id="PF00626"/>
    </source>
</evidence>
<dbReference type="InParanoid" id="A0A0C3GQ68"/>
<dbReference type="SUPFAM" id="SSF82919">
    <property type="entry name" value="Zn-finger domain of Sec23/24"/>
    <property type="match status" value="1"/>
</dbReference>
<dbReference type="GO" id="GO:0005789">
    <property type="term" value="C:endoplasmic reticulum membrane"/>
    <property type="evidence" value="ECO:0007669"/>
    <property type="project" value="UniProtKB-SubCell"/>
</dbReference>
<dbReference type="PANTHER" id="PTHR13803">
    <property type="entry name" value="SEC24-RELATED PROTEIN"/>
    <property type="match status" value="1"/>
</dbReference>
<dbReference type="GO" id="GO:0008270">
    <property type="term" value="F:zinc ion binding"/>
    <property type="evidence" value="ECO:0007669"/>
    <property type="project" value="InterPro"/>
</dbReference>
<comment type="subcellular location">
    <subcellularLocation>
        <location evidence="2">Cytoplasmic vesicle</location>
        <location evidence="2">COPII-coated vesicle membrane</location>
        <topology evidence="2">Peripheral membrane protein</topology>
        <orientation evidence="2">Cytoplasmic side</orientation>
    </subcellularLocation>
    <subcellularLocation>
        <location evidence="3">Endoplasmic reticulum membrane</location>
        <topology evidence="3">Peripheral membrane protein</topology>
        <orientation evidence="3">Cytoplasmic side</orientation>
    </subcellularLocation>
    <subcellularLocation>
        <location evidence="1">Golgi apparatus membrane</location>
        <topology evidence="1">Peripheral membrane protein</topology>
        <orientation evidence="1">Cytoplasmic side</orientation>
    </subcellularLocation>
</comment>
<dbReference type="GO" id="GO:0030127">
    <property type="term" value="C:COPII vesicle coat"/>
    <property type="evidence" value="ECO:0007669"/>
    <property type="project" value="InterPro"/>
</dbReference>
<dbReference type="InterPro" id="IPR012990">
    <property type="entry name" value="Beta-sandwich_Sec23_24"/>
</dbReference>
<reference evidence="17" key="2">
    <citation type="submission" date="2015-01" db="EMBL/GenBank/DDBJ databases">
        <title>Evolutionary Origins and Diversification of the Mycorrhizal Mutualists.</title>
        <authorList>
            <consortium name="DOE Joint Genome Institute"/>
            <consortium name="Mycorrhizal Genomics Consortium"/>
            <person name="Kohler A."/>
            <person name="Kuo A."/>
            <person name="Nagy L.G."/>
            <person name="Floudas D."/>
            <person name="Copeland A."/>
            <person name="Barry K.W."/>
            <person name="Cichocki N."/>
            <person name="Veneault-Fourrey C."/>
            <person name="LaButti K."/>
            <person name="Lindquist E.A."/>
            <person name="Lipzen A."/>
            <person name="Lundell T."/>
            <person name="Morin E."/>
            <person name="Murat C."/>
            <person name="Riley R."/>
            <person name="Ohm R."/>
            <person name="Sun H."/>
            <person name="Tunlid A."/>
            <person name="Henrissat B."/>
            <person name="Grigoriev I.V."/>
            <person name="Hibbett D.S."/>
            <person name="Martin F."/>
        </authorList>
    </citation>
    <scope>NUCLEOTIDE SEQUENCE [LARGE SCALE GENOMIC DNA]</scope>
    <source>
        <strain evidence="17">Zn</strain>
    </source>
</reference>
<dbReference type="AlphaFoldDB" id="A0A0C3GQ68"/>
<dbReference type="SUPFAM" id="SSF81811">
    <property type="entry name" value="Helical domain of Sec23/24"/>
    <property type="match status" value="1"/>
</dbReference>
<feature type="domain" description="Sec23/Sec24 trunk" evidence="13">
    <location>
        <begin position="293"/>
        <end position="536"/>
    </location>
</feature>
<proteinExistence type="inferred from homology"/>
<keyword evidence="8" id="KW-0968">Cytoplasmic vesicle</keyword>
<accession>A0A0C3GQ68</accession>
<gene>
    <name evidence="16" type="ORF">OIDMADRAFT_168726</name>
</gene>
<name>A0A0C3GQ68_OIDMZ</name>
<feature type="domain" description="Sec23/Sec24 beta-sandwich" evidence="15">
    <location>
        <begin position="545"/>
        <end position="629"/>
    </location>
</feature>
<evidence type="ECO:0000259" key="12">
    <source>
        <dbReference type="Pfam" id="PF04810"/>
    </source>
</evidence>
<dbReference type="InterPro" id="IPR029006">
    <property type="entry name" value="ADF-H/Gelsolin-like_dom_sf"/>
</dbReference>
<dbReference type="Proteomes" id="UP000054321">
    <property type="component" value="Unassembled WGS sequence"/>
</dbReference>
<dbReference type="Pfam" id="PF08033">
    <property type="entry name" value="Sec23_BS"/>
    <property type="match status" value="1"/>
</dbReference>
<evidence type="ECO:0000256" key="2">
    <source>
        <dbReference type="ARBA" id="ARBA00004299"/>
    </source>
</evidence>
<sequence length="927" mass="101634">MGGLALGEAASHGKKKKKDRHAYHQVEAPSATSAVFNGPPQAGVPPPSFLNADPSMGQLPGSQFLGSRPVTPQVSQFPGGVSAPFNPANLTPAAGQNGSPNDHSANVQTSAQGRVDPDQIPSVPRSRDSIAQYYLNHVYPTFEHHVPPPASVSFVAFDQGNSSPKFARLTMNNIPSTSDALHSTGLPLGLLLQPLAPLQPGELEVPVLDFGDIGPPRCHRCRAYINPFMVFRSGGNKFVCNMCNYANDVPPEYFCATTPQGARVDREQRPELMRGTVEFLVPKEYWNKQPVGLRWLFLIDVSQEAYNKGFIAAFCEGIMTALYGDSDELQESDEAKRTIPAGSKVGFVTFDKDIHFYNMSASLNQPQMLIMPDIEDPFVPLGRGLFVDPYKAKPNITSLLTQLPALFSQVKNPEPALLPTLSAALAALEKTGGKIVCSLSALPTWGPGRLFLRDDGKQTSGDAEKKLFTTEHPGWRKTAEKMVAAGVGTDFFLAAPGGGYLDIATIGHVSASSGGETFYYPNFISPRDNEKLRLEILHTLTRETGYQALLKVRCSNGLQVASYHGNFTQHSFGADIEFGIVDSDKALGVMFSYDGKLDAKLDAHFQSALLYTTASGERRVRCSNVIASVSDVAKDCMKFVDQDAVYSLIAKEAATKMNTHSLREIRGALSEKSVDILAGYRKNFSGSHPPGQLVLPENLKEFSMYILGLVKSRAFKGGHEPTDRRVHDMRMLKSMGALELSLYLYPRIIPIHNLAPEDGFPNAEGYLQMPPSIRCSFSRIEEGGVYLVDNGQNCYLWMHAQTSANLITDLFGANMDSLNSLDPYSSSLPILQTHLSAQVRNIIEYLKTVRGSKALTIQLARQGLDGAEYEFARLLFEDRNNEAQSYVDWLVHIHRHVQLELTGQRKKEDSGENSIASNLAGLRPPYW</sequence>
<dbReference type="STRING" id="913774.A0A0C3GQ68"/>
<evidence type="ECO:0000256" key="3">
    <source>
        <dbReference type="ARBA" id="ARBA00004397"/>
    </source>
</evidence>
<dbReference type="Gene3D" id="1.20.120.730">
    <property type="entry name" value="Sec23/Sec24 helical domain"/>
    <property type="match status" value="1"/>
</dbReference>
<dbReference type="GO" id="GO:0006886">
    <property type="term" value="P:intracellular protein transport"/>
    <property type="evidence" value="ECO:0007669"/>
    <property type="project" value="InterPro"/>
</dbReference>
<dbReference type="Gene3D" id="2.30.30.380">
    <property type="entry name" value="Zn-finger domain of Sec23/24"/>
    <property type="match status" value="1"/>
</dbReference>
<dbReference type="InterPro" id="IPR050550">
    <property type="entry name" value="SEC23_SEC24_subfamily"/>
</dbReference>
<dbReference type="InterPro" id="IPR036465">
    <property type="entry name" value="vWFA_dom_sf"/>
</dbReference>
<dbReference type="Gene3D" id="2.60.40.1670">
    <property type="entry name" value="beta-sandwich domain of Sec23/24"/>
    <property type="match status" value="1"/>
</dbReference>
<comment type="similarity">
    <text evidence="4">Belongs to the SEC23/SEC24 family. SEC24 subfamily.</text>
</comment>
<reference evidence="16 17" key="1">
    <citation type="submission" date="2014-04" db="EMBL/GenBank/DDBJ databases">
        <authorList>
            <consortium name="DOE Joint Genome Institute"/>
            <person name="Kuo A."/>
            <person name="Martino E."/>
            <person name="Perotto S."/>
            <person name="Kohler A."/>
            <person name="Nagy L.G."/>
            <person name="Floudas D."/>
            <person name="Copeland A."/>
            <person name="Barry K.W."/>
            <person name="Cichocki N."/>
            <person name="Veneault-Fourrey C."/>
            <person name="LaButti K."/>
            <person name="Lindquist E.A."/>
            <person name="Lipzen A."/>
            <person name="Lundell T."/>
            <person name="Morin E."/>
            <person name="Murat C."/>
            <person name="Sun H."/>
            <person name="Tunlid A."/>
            <person name="Henrissat B."/>
            <person name="Grigoriev I.V."/>
            <person name="Hibbett D.S."/>
            <person name="Martin F."/>
            <person name="Nordberg H.P."/>
            <person name="Cantor M.N."/>
            <person name="Hua S.X."/>
        </authorList>
    </citation>
    <scope>NUCLEOTIDE SEQUENCE [LARGE SCALE GENOMIC DNA]</scope>
    <source>
        <strain evidence="16 17">Zn</strain>
    </source>
</reference>
<feature type="domain" description="Zinc finger Sec23/Sec24-type" evidence="12">
    <location>
        <begin position="215"/>
        <end position="253"/>
    </location>
</feature>
<evidence type="ECO:0000256" key="1">
    <source>
        <dbReference type="ARBA" id="ARBA00004255"/>
    </source>
</evidence>
<dbReference type="FunCoup" id="A0A0C3GQ68">
    <property type="interactions" value="144"/>
</dbReference>
<dbReference type="InterPro" id="IPR036180">
    <property type="entry name" value="Gelsolin-like_dom_sf"/>
</dbReference>
<dbReference type="Pfam" id="PF04811">
    <property type="entry name" value="Sec23_trunk"/>
    <property type="match status" value="1"/>
</dbReference>
<dbReference type="SUPFAM" id="SSF82754">
    <property type="entry name" value="C-terminal, gelsolin-like domain of Sec23/24"/>
    <property type="match status" value="1"/>
</dbReference>
<dbReference type="HOGENOM" id="CLU_004589_1_0_1"/>
<dbReference type="GO" id="GO:0070971">
    <property type="term" value="C:endoplasmic reticulum exit site"/>
    <property type="evidence" value="ECO:0007669"/>
    <property type="project" value="TreeGrafter"/>
</dbReference>
<evidence type="ECO:0000256" key="4">
    <source>
        <dbReference type="ARBA" id="ARBA00008334"/>
    </source>
</evidence>
<dbReference type="Pfam" id="PF04810">
    <property type="entry name" value="zf-Sec23_Sec24"/>
    <property type="match status" value="1"/>
</dbReference>
<dbReference type="InterPro" id="IPR036175">
    <property type="entry name" value="Sec23/24_helical_dom_sf"/>
</dbReference>
<evidence type="ECO:0000256" key="7">
    <source>
        <dbReference type="ARBA" id="ARBA00022927"/>
    </source>
</evidence>
<evidence type="ECO:0000256" key="6">
    <source>
        <dbReference type="ARBA" id="ARBA00022892"/>
    </source>
</evidence>
<feature type="compositionally biased region" description="Basic residues" evidence="10">
    <location>
        <begin position="12"/>
        <end position="23"/>
    </location>
</feature>
<dbReference type="GO" id="GO:0090110">
    <property type="term" value="P:COPII-coated vesicle cargo loading"/>
    <property type="evidence" value="ECO:0007669"/>
    <property type="project" value="TreeGrafter"/>
</dbReference>
<evidence type="ECO:0000259" key="15">
    <source>
        <dbReference type="Pfam" id="PF08033"/>
    </source>
</evidence>
<feature type="domain" description="Gelsolin-like" evidence="11">
    <location>
        <begin position="768"/>
        <end position="813"/>
    </location>
</feature>
<keyword evidence="17" id="KW-1185">Reference proteome</keyword>
<evidence type="ECO:0000313" key="16">
    <source>
        <dbReference type="EMBL" id="KIM98150.1"/>
    </source>
</evidence>
<dbReference type="Pfam" id="PF00626">
    <property type="entry name" value="Gelsolin"/>
    <property type="match status" value="1"/>
</dbReference>
<evidence type="ECO:0000259" key="14">
    <source>
        <dbReference type="Pfam" id="PF04815"/>
    </source>
</evidence>
<dbReference type="InterPro" id="IPR007123">
    <property type="entry name" value="Gelsolin-like_dom"/>
</dbReference>
<keyword evidence="6" id="KW-0931">ER-Golgi transport</keyword>
<dbReference type="Gene3D" id="3.40.50.410">
    <property type="entry name" value="von Willebrand factor, type A domain"/>
    <property type="match status" value="1"/>
</dbReference>
<evidence type="ECO:0000256" key="9">
    <source>
        <dbReference type="ARBA" id="ARBA00025471"/>
    </source>
</evidence>
<dbReference type="InterPro" id="IPR036174">
    <property type="entry name" value="Znf_Sec23_Sec24_sf"/>
</dbReference>
<evidence type="ECO:0000256" key="5">
    <source>
        <dbReference type="ARBA" id="ARBA00022448"/>
    </source>
</evidence>
<feature type="domain" description="Sec23/Sec24 helical" evidence="14">
    <location>
        <begin position="641"/>
        <end position="740"/>
    </location>
</feature>
<feature type="compositionally biased region" description="Polar residues" evidence="10">
    <location>
        <begin position="94"/>
        <end position="112"/>
    </location>
</feature>
<evidence type="ECO:0000256" key="10">
    <source>
        <dbReference type="SAM" id="MobiDB-lite"/>
    </source>
</evidence>
<organism evidence="16 17">
    <name type="scientific">Oidiodendron maius (strain Zn)</name>
    <dbReference type="NCBI Taxonomy" id="913774"/>
    <lineage>
        <taxon>Eukaryota</taxon>
        <taxon>Fungi</taxon>
        <taxon>Dikarya</taxon>
        <taxon>Ascomycota</taxon>
        <taxon>Pezizomycotina</taxon>
        <taxon>Leotiomycetes</taxon>
        <taxon>Leotiomycetes incertae sedis</taxon>
        <taxon>Myxotrichaceae</taxon>
        <taxon>Oidiodendron</taxon>
    </lineage>
</organism>
<evidence type="ECO:0000256" key="8">
    <source>
        <dbReference type="ARBA" id="ARBA00023329"/>
    </source>
</evidence>
<evidence type="ECO:0000313" key="17">
    <source>
        <dbReference type="Proteomes" id="UP000054321"/>
    </source>
</evidence>
<dbReference type="Pfam" id="PF04815">
    <property type="entry name" value="Sec23_helical"/>
    <property type="match status" value="1"/>
</dbReference>
<dbReference type="SUPFAM" id="SSF81995">
    <property type="entry name" value="beta-sandwich domain of Sec23/24"/>
    <property type="match status" value="1"/>
</dbReference>
<dbReference type="EMBL" id="KN832881">
    <property type="protein sequence ID" value="KIM98150.1"/>
    <property type="molecule type" value="Genomic_DNA"/>
</dbReference>
<evidence type="ECO:0000259" key="13">
    <source>
        <dbReference type="Pfam" id="PF04811"/>
    </source>
</evidence>
<dbReference type="InterPro" id="IPR006896">
    <property type="entry name" value="Sec23/24_trunk_dom"/>
</dbReference>
<dbReference type="SUPFAM" id="SSF53300">
    <property type="entry name" value="vWA-like"/>
    <property type="match status" value="1"/>
</dbReference>
<feature type="compositionally biased region" description="Polar residues" evidence="10">
    <location>
        <begin position="60"/>
        <end position="76"/>
    </location>
</feature>
<dbReference type="InterPro" id="IPR006895">
    <property type="entry name" value="Znf_Sec23_Sec24"/>
</dbReference>
<dbReference type="GO" id="GO:0000139">
    <property type="term" value="C:Golgi membrane"/>
    <property type="evidence" value="ECO:0007669"/>
    <property type="project" value="UniProtKB-SubCell"/>
</dbReference>